<organism evidence="2">
    <name type="scientific">uncultured Thermomicrobiales bacterium</name>
    <dbReference type="NCBI Taxonomy" id="1645740"/>
    <lineage>
        <taxon>Bacteria</taxon>
        <taxon>Pseudomonadati</taxon>
        <taxon>Thermomicrobiota</taxon>
        <taxon>Thermomicrobia</taxon>
        <taxon>Thermomicrobiales</taxon>
        <taxon>environmental samples</taxon>
    </lineage>
</organism>
<feature type="transmembrane region" description="Helical" evidence="1">
    <location>
        <begin position="58"/>
        <end position="82"/>
    </location>
</feature>
<reference evidence="2" key="1">
    <citation type="submission" date="2020-02" db="EMBL/GenBank/DDBJ databases">
        <authorList>
            <person name="Meier V. D."/>
        </authorList>
    </citation>
    <scope>NUCLEOTIDE SEQUENCE</scope>
    <source>
        <strain evidence="2">AVDCRST_MAG49</strain>
    </source>
</reference>
<dbReference type="AlphaFoldDB" id="A0A6J4UU68"/>
<keyword evidence="1" id="KW-0812">Transmembrane</keyword>
<proteinExistence type="predicted"/>
<sequence length="168" mass="17995">MDTLRDLVDGVGDGRLWLLVGLCVATALTLQQVETVVEGAWPHQRRPAQRSPRARHAEGLWGSVGLLLLPGLLLGILNLAVLVWRERDETEAQVIGSLLVGLGWVAFVLASTERLPIGRYLRSLGLVGPAALAALLLVGDALLLIAFLDVLPSLDTVTDALRDAVPFV</sequence>
<name>A0A6J4UU68_9BACT</name>
<accession>A0A6J4UU68</accession>
<gene>
    <name evidence="2" type="ORF">AVDCRST_MAG49-2314</name>
</gene>
<evidence type="ECO:0000256" key="1">
    <source>
        <dbReference type="SAM" id="Phobius"/>
    </source>
</evidence>
<feature type="transmembrane region" description="Helical" evidence="1">
    <location>
        <begin position="124"/>
        <end position="148"/>
    </location>
</feature>
<dbReference type="EMBL" id="CADCWG010000159">
    <property type="protein sequence ID" value="CAA9559949.1"/>
    <property type="molecule type" value="Genomic_DNA"/>
</dbReference>
<evidence type="ECO:0000313" key="2">
    <source>
        <dbReference type="EMBL" id="CAA9559949.1"/>
    </source>
</evidence>
<protein>
    <submittedName>
        <fullName evidence="2">Uncharacterized protein</fullName>
    </submittedName>
</protein>
<keyword evidence="1" id="KW-1133">Transmembrane helix</keyword>
<keyword evidence="1" id="KW-0472">Membrane</keyword>
<feature type="transmembrane region" description="Helical" evidence="1">
    <location>
        <begin position="94"/>
        <end position="112"/>
    </location>
</feature>